<keyword evidence="1" id="KW-0472">Membrane</keyword>
<dbReference type="RefSeq" id="WP_012345895.1">
    <property type="nucleotide sequence ID" value="NC_010524.1"/>
</dbReference>
<evidence type="ECO:0000256" key="2">
    <source>
        <dbReference type="SAM" id="SignalP"/>
    </source>
</evidence>
<sequence length="230" mass="24466" precursor="true">MRVPTLALSLAAALLLGACDAPPKPPAVNETTRRPANSAWVVDLQSCRSELANTRIDAAESARRADFAMATADRMVALQQAIELIKPSSPASVAIASPTSIREVMQPLANSIYTVQFDYGSSRVNLAPTFLRAVLDQARTAPLVVLRGRTDGTQDVAAEGRIARERAQAVKSHLVAAGLDPNRIRTTWQPTGDHAADNGTPDGQARNRRVEIEVYAALPTVAPALTTGQP</sequence>
<dbReference type="HOGENOM" id="CLU_125850_0_0_4"/>
<gene>
    <name evidence="4" type="ordered locus">Lcho_0861</name>
</gene>
<dbReference type="AlphaFoldDB" id="B1Y1V3"/>
<dbReference type="InterPro" id="IPR036737">
    <property type="entry name" value="OmpA-like_sf"/>
</dbReference>
<organism evidence="4 5">
    <name type="scientific">Leptothrix cholodnii (strain ATCC 51168 / LMG 8142 / SP-6)</name>
    <name type="common">Leptothrix discophora (strain SP-6)</name>
    <dbReference type="NCBI Taxonomy" id="395495"/>
    <lineage>
        <taxon>Bacteria</taxon>
        <taxon>Pseudomonadati</taxon>
        <taxon>Pseudomonadota</taxon>
        <taxon>Betaproteobacteria</taxon>
        <taxon>Burkholderiales</taxon>
        <taxon>Sphaerotilaceae</taxon>
        <taxon>Leptothrix</taxon>
    </lineage>
</organism>
<evidence type="ECO:0000313" key="4">
    <source>
        <dbReference type="EMBL" id="ACB33133.1"/>
    </source>
</evidence>
<evidence type="ECO:0000313" key="5">
    <source>
        <dbReference type="Proteomes" id="UP000001693"/>
    </source>
</evidence>
<dbReference type="GO" id="GO:0016020">
    <property type="term" value="C:membrane"/>
    <property type="evidence" value="ECO:0007669"/>
    <property type="project" value="UniProtKB-UniRule"/>
</dbReference>
<dbReference type="KEGG" id="lch:Lcho_0861"/>
<accession>B1Y1V3</accession>
<dbReference type="Gene3D" id="3.30.1330.60">
    <property type="entry name" value="OmpA-like domain"/>
    <property type="match status" value="1"/>
</dbReference>
<evidence type="ECO:0000256" key="1">
    <source>
        <dbReference type="PROSITE-ProRule" id="PRU00473"/>
    </source>
</evidence>
<proteinExistence type="predicted"/>
<dbReference type="InterPro" id="IPR006665">
    <property type="entry name" value="OmpA-like"/>
</dbReference>
<dbReference type="OrthoDB" id="9775696at2"/>
<dbReference type="EMBL" id="CP001013">
    <property type="protein sequence ID" value="ACB33133.1"/>
    <property type="molecule type" value="Genomic_DNA"/>
</dbReference>
<feature type="chain" id="PRO_5002773271" evidence="2">
    <location>
        <begin position="24"/>
        <end position="230"/>
    </location>
</feature>
<keyword evidence="2" id="KW-0732">Signal</keyword>
<feature type="signal peptide" evidence="2">
    <location>
        <begin position="1"/>
        <end position="23"/>
    </location>
</feature>
<dbReference type="eggNOG" id="COG2885">
    <property type="taxonomic scope" value="Bacteria"/>
</dbReference>
<dbReference type="CDD" id="cd07185">
    <property type="entry name" value="OmpA_C-like"/>
    <property type="match status" value="1"/>
</dbReference>
<dbReference type="Pfam" id="PF00691">
    <property type="entry name" value="OmpA"/>
    <property type="match status" value="1"/>
</dbReference>
<keyword evidence="5" id="KW-1185">Reference proteome</keyword>
<reference evidence="4 5" key="1">
    <citation type="submission" date="2008-03" db="EMBL/GenBank/DDBJ databases">
        <title>Complete sequence of Leptothrix cholodnii SP-6.</title>
        <authorList>
            <consortium name="US DOE Joint Genome Institute"/>
            <person name="Copeland A."/>
            <person name="Lucas S."/>
            <person name="Lapidus A."/>
            <person name="Glavina del Rio T."/>
            <person name="Dalin E."/>
            <person name="Tice H."/>
            <person name="Bruce D."/>
            <person name="Goodwin L."/>
            <person name="Pitluck S."/>
            <person name="Chertkov O."/>
            <person name="Brettin T."/>
            <person name="Detter J.C."/>
            <person name="Han C."/>
            <person name="Kuske C.R."/>
            <person name="Schmutz J."/>
            <person name="Larimer F."/>
            <person name="Land M."/>
            <person name="Hauser L."/>
            <person name="Kyrpides N."/>
            <person name="Lykidis A."/>
            <person name="Emerson D."/>
            <person name="Richardson P."/>
        </authorList>
    </citation>
    <scope>NUCLEOTIDE SEQUENCE [LARGE SCALE GENOMIC DNA]</scope>
    <source>
        <strain evidence="5">ATCC 51168 / LMG 8142 / SP-6</strain>
    </source>
</reference>
<dbReference type="PROSITE" id="PS51257">
    <property type="entry name" value="PROKAR_LIPOPROTEIN"/>
    <property type="match status" value="1"/>
</dbReference>
<dbReference type="SUPFAM" id="SSF103088">
    <property type="entry name" value="OmpA-like"/>
    <property type="match status" value="1"/>
</dbReference>
<dbReference type="PROSITE" id="PS51123">
    <property type="entry name" value="OMPA_2"/>
    <property type="match status" value="1"/>
</dbReference>
<evidence type="ECO:0000259" key="3">
    <source>
        <dbReference type="PROSITE" id="PS51123"/>
    </source>
</evidence>
<dbReference type="STRING" id="395495.Lcho_0861"/>
<feature type="domain" description="OmpA-like" evidence="3">
    <location>
        <begin position="104"/>
        <end position="218"/>
    </location>
</feature>
<protein>
    <submittedName>
        <fullName evidence="4">OmpA/MotB domain protein</fullName>
    </submittedName>
</protein>
<dbReference type="Proteomes" id="UP000001693">
    <property type="component" value="Chromosome"/>
</dbReference>
<name>B1Y1V3_LEPCP</name>